<comment type="caution">
    <text evidence="1">The sequence shown here is derived from an EMBL/GenBank/DDBJ whole genome shotgun (WGS) entry which is preliminary data.</text>
</comment>
<reference evidence="1" key="1">
    <citation type="journal article" date="2014" name="Front. Microbiol.">
        <title>High frequency of phylogenetically diverse reductive dehalogenase-homologous genes in deep subseafloor sedimentary metagenomes.</title>
        <authorList>
            <person name="Kawai M."/>
            <person name="Futagami T."/>
            <person name="Toyoda A."/>
            <person name="Takaki Y."/>
            <person name="Nishi S."/>
            <person name="Hori S."/>
            <person name="Arai W."/>
            <person name="Tsubouchi T."/>
            <person name="Morono Y."/>
            <person name="Uchiyama I."/>
            <person name="Ito T."/>
            <person name="Fujiyama A."/>
            <person name="Inagaki F."/>
            <person name="Takami H."/>
        </authorList>
    </citation>
    <scope>NUCLEOTIDE SEQUENCE</scope>
    <source>
        <strain evidence="1">Expedition CK06-06</strain>
    </source>
</reference>
<dbReference type="EMBL" id="BARW01013050">
    <property type="protein sequence ID" value="GAI75537.1"/>
    <property type="molecule type" value="Genomic_DNA"/>
</dbReference>
<dbReference type="AlphaFoldDB" id="X1R491"/>
<evidence type="ECO:0000313" key="1">
    <source>
        <dbReference type="EMBL" id="GAI75537.1"/>
    </source>
</evidence>
<name>X1R491_9ZZZZ</name>
<proteinExistence type="predicted"/>
<accession>X1R491</accession>
<organism evidence="1">
    <name type="scientific">marine sediment metagenome</name>
    <dbReference type="NCBI Taxonomy" id="412755"/>
    <lineage>
        <taxon>unclassified sequences</taxon>
        <taxon>metagenomes</taxon>
        <taxon>ecological metagenomes</taxon>
    </lineage>
</organism>
<protein>
    <submittedName>
        <fullName evidence="1">Uncharacterized protein</fullName>
    </submittedName>
</protein>
<sequence>KYEEEKQKLIQAHSQTVLYIGELRGWFDDYFKAYTEERESQVKVPEAKKEQFDEMRKSILKHTRFSDCIQAFVPLQSEKYHSPCINGVFGVIGACGGMLLPSLASFRFLYSSSTNLKAICKISEVESFSSLDKCLVQLSRNLSPK</sequence>
<gene>
    <name evidence="1" type="ORF">S12H4_24180</name>
</gene>
<feature type="non-terminal residue" evidence="1">
    <location>
        <position position="1"/>
    </location>
</feature>